<name>A0A1Q5PSS1_9ACTO</name>
<comment type="caution">
    <text evidence="1">The sequence shown here is derived from an EMBL/GenBank/DDBJ whole genome shotgun (WGS) entry which is preliminary data.</text>
</comment>
<keyword evidence="2" id="KW-1185">Reference proteome</keyword>
<protein>
    <recommendedName>
        <fullName evidence="3">RNA-binding protein</fullName>
    </recommendedName>
</protein>
<dbReference type="InterPro" id="IPR007922">
    <property type="entry name" value="DciA-like"/>
</dbReference>
<dbReference type="Proteomes" id="UP000186465">
    <property type="component" value="Unassembled WGS sequence"/>
</dbReference>
<dbReference type="PANTHER" id="PTHR36456:SF1">
    <property type="entry name" value="UPF0232 PROTEIN SCO3875"/>
    <property type="match status" value="1"/>
</dbReference>
<reference evidence="2" key="1">
    <citation type="submission" date="2016-11" db="EMBL/GenBank/DDBJ databases">
        <title>Actinomyces gypaetusis sp. nov. isolated from Gypaetus barbatus in Qinghai Tibet Plateau China.</title>
        <authorList>
            <person name="Meng X."/>
        </authorList>
    </citation>
    <scope>NUCLEOTIDE SEQUENCE [LARGE SCALE GENOMIC DNA]</scope>
    <source>
        <strain evidence="2">DSM 15383</strain>
    </source>
</reference>
<accession>A0A1Q5PSS1</accession>
<evidence type="ECO:0008006" key="3">
    <source>
        <dbReference type="Google" id="ProtNLM"/>
    </source>
</evidence>
<proteinExistence type="predicted"/>
<dbReference type="Pfam" id="PF05258">
    <property type="entry name" value="DciA"/>
    <property type="match status" value="1"/>
</dbReference>
<dbReference type="AlphaFoldDB" id="A0A1Q5PSS1"/>
<evidence type="ECO:0000313" key="2">
    <source>
        <dbReference type="Proteomes" id="UP000186465"/>
    </source>
</evidence>
<dbReference type="EMBL" id="MPDM01000001">
    <property type="protein sequence ID" value="OKL50559.1"/>
    <property type="molecule type" value="Genomic_DNA"/>
</dbReference>
<gene>
    <name evidence="1" type="ORF">BM477_00920</name>
</gene>
<dbReference type="STRING" id="156892.BM477_00920"/>
<evidence type="ECO:0000313" key="1">
    <source>
        <dbReference type="EMBL" id="OKL50559.1"/>
    </source>
</evidence>
<dbReference type="PANTHER" id="PTHR36456">
    <property type="entry name" value="UPF0232 PROTEIN SCO3875"/>
    <property type="match status" value="1"/>
</dbReference>
<organism evidence="1 2">
    <name type="scientific">Boudabousia marimammalium</name>
    <dbReference type="NCBI Taxonomy" id="156892"/>
    <lineage>
        <taxon>Bacteria</taxon>
        <taxon>Bacillati</taxon>
        <taxon>Actinomycetota</taxon>
        <taxon>Actinomycetes</taxon>
        <taxon>Actinomycetales</taxon>
        <taxon>Actinomycetaceae</taxon>
        <taxon>Boudabousia</taxon>
    </lineage>
</organism>
<sequence length="186" mass="20308">MEPNLEADEVLPARMLDQAREVALRNKQFPVPLKALLATKKSGRRKVQRDAGLTSYGPGFPVTPTGFGPSPYDPARASQVMNSVLGPFVRELALAKLRTQWDDIVGSDIAAHCQVEKVDKETVVVRASSTAWATQLRKLSYLMLQKIQGKIGSQVIDDIKILGPIVPSWKMGALSVPGRGPRDTYG</sequence>